<name>A0ABT2JCM4_9PSEU</name>
<gene>
    <name evidence="2" type="ORF">JT362_21110</name>
</gene>
<feature type="transmembrane region" description="Helical" evidence="1">
    <location>
        <begin position="77"/>
        <end position="95"/>
    </location>
</feature>
<feature type="transmembrane region" description="Helical" evidence="1">
    <location>
        <begin position="116"/>
        <end position="135"/>
    </location>
</feature>
<keyword evidence="1" id="KW-1133">Transmembrane helix</keyword>
<comment type="caution">
    <text evidence="2">The sequence shown here is derived from an EMBL/GenBank/DDBJ whole genome shotgun (WGS) entry which is preliminary data.</text>
</comment>
<protein>
    <recommendedName>
        <fullName evidence="4">DUF5671 domain-containing protein</fullName>
    </recommendedName>
</protein>
<proteinExistence type="predicted"/>
<evidence type="ECO:0000256" key="1">
    <source>
        <dbReference type="SAM" id="Phobius"/>
    </source>
</evidence>
<feature type="transmembrane region" description="Helical" evidence="1">
    <location>
        <begin position="20"/>
        <end position="39"/>
    </location>
</feature>
<dbReference type="Proteomes" id="UP001156441">
    <property type="component" value="Unassembled WGS sequence"/>
</dbReference>
<dbReference type="RefSeq" id="WP_260193279.1">
    <property type="nucleotide sequence ID" value="NZ_JAFFZE010000016.1"/>
</dbReference>
<evidence type="ECO:0008006" key="4">
    <source>
        <dbReference type="Google" id="ProtNLM"/>
    </source>
</evidence>
<reference evidence="2 3" key="1">
    <citation type="submission" date="2021-02" db="EMBL/GenBank/DDBJ databases">
        <title>Actinophytocola xerophila sp. nov., isolated from soil of cotton cropping field.</title>
        <authorList>
            <person name="Huang R."/>
            <person name="Chen X."/>
            <person name="Ge X."/>
            <person name="Liu W."/>
        </authorList>
    </citation>
    <scope>NUCLEOTIDE SEQUENCE [LARGE SCALE GENOMIC DNA]</scope>
    <source>
        <strain evidence="2 3">S1-96</strain>
    </source>
</reference>
<evidence type="ECO:0000313" key="3">
    <source>
        <dbReference type="Proteomes" id="UP001156441"/>
    </source>
</evidence>
<keyword evidence="3" id="KW-1185">Reference proteome</keyword>
<keyword evidence="1" id="KW-0472">Membrane</keyword>
<sequence>MATPEPILPKPGPPRPVPLLGPTAASSILVGVASLAALLDAWATWYRHGVVVDYAAGEPGVWVADLMSAAATSRTAGIVYLLALASAGVALLVWGSRLRANARLLGHDTRRRWRTLAVAGWFGVSLVGVGATLLVDAGTAAELSTLGVVDSVTAVAQLVVGALVIVMIRVETNQRGRAMRG</sequence>
<dbReference type="EMBL" id="JAFFZE010000016">
    <property type="protein sequence ID" value="MCT2585621.1"/>
    <property type="molecule type" value="Genomic_DNA"/>
</dbReference>
<feature type="transmembrane region" description="Helical" evidence="1">
    <location>
        <begin position="147"/>
        <end position="170"/>
    </location>
</feature>
<keyword evidence="1" id="KW-0812">Transmembrane</keyword>
<evidence type="ECO:0000313" key="2">
    <source>
        <dbReference type="EMBL" id="MCT2585621.1"/>
    </source>
</evidence>
<organism evidence="2 3">
    <name type="scientific">Actinophytocola gossypii</name>
    <dbReference type="NCBI Taxonomy" id="2812003"/>
    <lineage>
        <taxon>Bacteria</taxon>
        <taxon>Bacillati</taxon>
        <taxon>Actinomycetota</taxon>
        <taxon>Actinomycetes</taxon>
        <taxon>Pseudonocardiales</taxon>
        <taxon>Pseudonocardiaceae</taxon>
    </lineage>
</organism>
<accession>A0ABT2JCM4</accession>